<gene>
    <name evidence="4" type="ORF">METZ01_LOCUS264443</name>
</gene>
<dbReference type="Gene3D" id="3.40.50.150">
    <property type="entry name" value="Vaccinia Virus protein VP39"/>
    <property type="match status" value="1"/>
</dbReference>
<dbReference type="PANTHER" id="PTHR10509">
    <property type="entry name" value="O-METHYLTRANSFERASE-RELATED"/>
    <property type="match status" value="1"/>
</dbReference>
<accession>A0A382JIR7</accession>
<dbReference type="InterPro" id="IPR002935">
    <property type="entry name" value="SAM_O-MeTrfase"/>
</dbReference>
<sequence length="202" mass="23048">MIPWLLIDDILDKNTSITLTDLNPSDGNVTPIELVVISLLISTLKPKKVLEIGTFNGRTTINMALNQPKDGEIITFDLPNNKTKLPLAPSEEKYILGKDSYRRAHAQITQVFCDSADFDFNIWFDSVDFMFIDGSRSYEYTMHDSRLAYNLVRRGGYILWHDYDGPLWPGVTEALNELYLSNSNFKQLQHIVGTSLCILQNR</sequence>
<evidence type="ECO:0000313" key="4">
    <source>
        <dbReference type="EMBL" id="SVC11589.1"/>
    </source>
</evidence>
<organism evidence="4">
    <name type="scientific">marine metagenome</name>
    <dbReference type="NCBI Taxonomy" id="408172"/>
    <lineage>
        <taxon>unclassified sequences</taxon>
        <taxon>metagenomes</taxon>
        <taxon>ecological metagenomes</taxon>
    </lineage>
</organism>
<dbReference type="SUPFAM" id="SSF53335">
    <property type="entry name" value="S-adenosyl-L-methionine-dependent methyltransferases"/>
    <property type="match status" value="1"/>
</dbReference>
<protein>
    <recommendedName>
        <fullName evidence="5">Methyltransferase domain-containing protein</fullName>
    </recommendedName>
</protein>
<keyword evidence="3" id="KW-0949">S-adenosyl-L-methionine</keyword>
<dbReference type="GO" id="GO:0008757">
    <property type="term" value="F:S-adenosylmethionine-dependent methyltransferase activity"/>
    <property type="evidence" value="ECO:0007669"/>
    <property type="project" value="TreeGrafter"/>
</dbReference>
<evidence type="ECO:0008006" key="5">
    <source>
        <dbReference type="Google" id="ProtNLM"/>
    </source>
</evidence>
<keyword evidence="2" id="KW-0808">Transferase</keyword>
<evidence type="ECO:0000256" key="1">
    <source>
        <dbReference type="ARBA" id="ARBA00022603"/>
    </source>
</evidence>
<name>A0A382JIR7_9ZZZZ</name>
<proteinExistence type="predicted"/>
<keyword evidence="1" id="KW-0489">Methyltransferase</keyword>
<dbReference type="PANTHER" id="PTHR10509:SF14">
    <property type="entry name" value="CAFFEOYL-COA O-METHYLTRANSFERASE 3-RELATED"/>
    <property type="match status" value="1"/>
</dbReference>
<dbReference type="Pfam" id="PF01596">
    <property type="entry name" value="Methyltransf_3"/>
    <property type="match status" value="1"/>
</dbReference>
<dbReference type="AlphaFoldDB" id="A0A382JIR7"/>
<evidence type="ECO:0000256" key="3">
    <source>
        <dbReference type="ARBA" id="ARBA00022691"/>
    </source>
</evidence>
<dbReference type="GO" id="GO:0008171">
    <property type="term" value="F:O-methyltransferase activity"/>
    <property type="evidence" value="ECO:0007669"/>
    <property type="project" value="InterPro"/>
</dbReference>
<reference evidence="4" key="1">
    <citation type="submission" date="2018-05" db="EMBL/GenBank/DDBJ databases">
        <authorList>
            <person name="Lanie J.A."/>
            <person name="Ng W.-L."/>
            <person name="Kazmierczak K.M."/>
            <person name="Andrzejewski T.M."/>
            <person name="Davidsen T.M."/>
            <person name="Wayne K.J."/>
            <person name="Tettelin H."/>
            <person name="Glass J.I."/>
            <person name="Rusch D."/>
            <person name="Podicherti R."/>
            <person name="Tsui H.-C.T."/>
            <person name="Winkler M.E."/>
        </authorList>
    </citation>
    <scope>NUCLEOTIDE SEQUENCE</scope>
</reference>
<dbReference type="InterPro" id="IPR029063">
    <property type="entry name" value="SAM-dependent_MTases_sf"/>
</dbReference>
<evidence type="ECO:0000256" key="2">
    <source>
        <dbReference type="ARBA" id="ARBA00022679"/>
    </source>
</evidence>
<dbReference type="InterPro" id="IPR050362">
    <property type="entry name" value="Cation-dep_OMT"/>
</dbReference>
<dbReference type="GO" id="GO:0032259">
    <property type="term" value="P:methylation"/>
    <property type="evidence" value="ECO:0007669"/>
    <property type="project" value="UniProtKB-KW"/>
</dbReference>
<dbReference type="EMBL" id="UINC01074418">
    <property type="protein sequence ID" value="SVC11589.1"/>
    <property type="molecule type" value="Genomic_DNA"/>
</dbReference>